<dbReference type="AlphaFoldDB" id="A0A1C9WBW8"/>
<protein>
    <recommendedName>
        <fullName evidence="4">Ribosomal protein uL3 glutamine methyltransferase</fullName>
        <shortName evidence="4">uL3 MTase</shortName>
        <ecNumber evidence="4">2.1.1.298</ecNumber>
    </recommendedName>
    <alternativeName>
        <fullName evidence="4">N5-glutamine methyltransferase PrmB</fullName>
    </alternativeName>
</protein>
<comment type="similarity">
    <text evidence="4">Belongs to the protein N5-glutamine methyltransferase family. PrmB subfamily.</text>
</comment>
<dbReference type="PANTHER" id="PTHR47806:SF1">
    <property type="entry name" value="RIBOSOMAL PROTEIN UL3 GLUTAMINE METHYLTRANSFERASE"/>
    <property type="match status" value="1"/>
</dbReference>
<dbReference type="EC" id="2.1.1.298" evidence="4"/>
<dbReference type="NCBIfam" id="TIGR03533">
    <property type="entry name" value="L3_gln_methyl"/>
    <property type="match status" value="1"/>
</dbReference>
<dbReference type="HAMAP" id="MF_02125">
    <property type="entry name" value="L3_methyltr_PrmB"/>
    <property type="match status" value="1"/>
</dbReference>
<dbReference type="NCBIfam" id="TIGR00536">
    <property type="entry name" value="hemK_fam"/>
    <property type="match status" value="1"/>
</dbReference>
<dbReference type="Pfam" id="PF05175">
    <property type="entry name" value="MTS"/>
    <property type="match status" value="1"/>
</dbReference>
<evidence type="ECO:0000259" key="5">
    <source>
        <dbReference type="Pfam" id="PF05175"/>
    </source>
</evidence>
<dbReference type="SUPFAM" id="SSF53335">
    <property type="entry name" value="S-adenosyl-L-methionine-dependent methyltransferases"/>
    <property type="match status" value="1"/>
</dbReference>
<dbReference type="GO" id="GO:0005840">
    <property type="term" value="C:ribosome"/>
    <property type="evidence" value="ECO:0007669"/>
    <property type="project" value="UniProtKB-KW"/>
</dbReference>
<comment type="catalytic activity">
    <reaction evidence="4">
        <text>L-glutaminyl-[ribosomal protein uL3] + S-adenosyl-L-methionine = N(5)-methyl-L-glutaminyl-[ribosomal protein uL3] + S-adenosyl-L-homocysteine + H(+)</text>
        <dbReference type="Rhea" id="RHEA:45020"/>
        <dbReference type="Rhea" id="RHEA-COMP:11063"/>
        <dbReference type="Rhea" id="RHEA-COMP:11064"/>
        <dbReference type="ChEBI" id="CHEBI:15378"/>
        <dbReference type="ChEBI" id="CHEBI:30011"/>
        <dbReference type="ChEBI" id="CHEBI:57856"/>
        <dbReference type="ChEBI" id="CHEBI:59789"/>
        <dbReference type="ChEBI" id="CHEBI:61891"/>
        <dbReference type="EC" id="2.1.1.298"/>
    </reaction>
</comment>
<dbReference type="PATRIC" id="fig|1769779.3.peg.3234"/>
<dbReference type="STRING" id="1769779.AUP74_03251"/>
<dbReference type="Gene3D" id="3.40.50.150">
    <property type="entry name" value="Vaccinia Virus protein VP39"/>
    <property type="match status" value="1"/>
</dbReference>
<sequence length="313" mass="35088">MTENRESAPGCPEDLRDLCTLLDFVRWGASRFNEAGLWFGHGTDNAWDEALLLVMHTLHLPVDSKPEVLQARLTMHERREVMAILKRRVEERLPAAYLTHEAHFCDMTFYVDSRVLVPRSPIGELIRQEFQPWLAVEPLAILDLCCGSGCIGIACAEAFPEARVDLSDISSGAIEVAQININRHQLNERVRAVQSDMFAGLEGCSYELIVCNPPYVDARDLAEMPAEYQAEPEIALGSGDDGLDFTRQLLLEAANYLQPEGILVCEVGNSWEALEKAFPEVPFLWPEFEDGGHGVFVISREELLAYQGHFAQE</sequence>
<keyword evidence="3 4" id="KW-0949">S-adenosyl-L-methionine</keyword>
<evidence type="ECO:0000256" key="2">
    <source>
        <dbReference type="ARBA" id="ARBA00022679"/>
    </source>
</evidence>
<evidence type="ECO:0000256" key="4">
    <source>
        <dbReference type="HAMAP-Rule" id="MF_02125"/>
    </source>
</evidence>
<dbReference type="Proteomes" id="UP000095672">
    <property type="component" value="Chromosome"/>
</dbReference>
<dbReference type="KEGG" id="micc:AUP74_03251"/>
<feature type="domain" description="Methyltransferase small" evidence="5">
    <location>
        <begin position="140"/>
        <end position="220"/>
    </location>
</feature>
<dbReference type="GO" id="GO:0032259">
    <property type="term" value="P:methylation"/>
    <property type="evidence" value="ECO:0007669"/>
    <property type="project" value="UniProtKB-KW"/>
</dbReference>
<dbReference type="InterPro" id="IPR029063">
    <property type="entry name" value="SAM-dependent_MTases_sf"/>
</dbReference>
<dbReference type="PANTHER" id="PTHR47806">
    <property type="entry name" value="50S RIBOSOMAL PROTEIN L3 GLUTAMINE METHYLTRANSFERASE"/>
    <property type="match status" value="1"/>
</dbReference>
<evidence type="ECO:0000313" key="7">
    <source>
        <dbReference type="Proteomes" id="UP000095672"/>
    </source>
</evidence>
<dbReference type="InterPro" id="IPR017127">
    <property type="entry name" value="Ribosome_uL3_MTase"/>
</dbReference>
<evidence type="ECO:0000256" key="1">
    <source>
        <dbReference type="ARBA" id="ARBA00022603"/>
    </source>
</evidence>
<dbReference type="PROSITE" id="PS00092">
    <property type="entry name" value="N6_MTASE"/>
    <property type="match status" value="1"/>
</dbReference>
<dbReference type="InterPro" id="IPR007848">
    <property type="entry name" value="Small_mtfrase_dom"/>
</dbReference>
<keyword evidence="6" id="KW-0689">Ribosomal protein</keyword>
<proteinExistence type="inferred from homology"/>
<dbReference type="InterPro" id="IPR002052">
    <property type="entry name" value="DNA_methylase_N6_adenine_CS"/>
</dbReference>
<dbReference type="EMBL" id="CP014143">
    <property type="protein sequence ID" value="AOS98617.1"/>
    <property type="molecule type" value="Genomic_DNA"/>
</dbReference>
<comment type="function">
    <text evidence="4">Methylates ribosomal protein uL3 on a specific glutamine residue.</text>
</comment>
<keyword evidence="7" id="KW-1185">Reference proteome</keyword>
<dbReference type="GO" id="GO:0036009">
    <property type="term" value="F:protein-glutamine N-methyltransferase activity"/>
    <property type="evidence" value="ECO:0007669"/>
    <property type="project" value="UniProtKB-UniRule"/>
</dbReference>
<keyword evidence="6" id="KW-0687">Ribonucleoprotein</keyword>
<dbReference type="FunFam" id="3.40.50.150:FF:000042">
    <property type="entry name" value="50S ribosomal protein L3 glutamine methyltransferase"/>
    <property type="match status" value="1"/>
</dbReference>
<dbReference type="PIRSF" id="PIRSF037167">
    <property type="entry name" value="Mtase_YfcB_prd"/>
    <property type="match status" value="1"/>
</dbReference>
<dbReference type="GO" id="GO:0005829">
    <property type="term" value="C:cytosol"/>
    <property type="evidence" value="ECO:0007669"/>
    <property type="project" value="TreeGrafter"/>
</dbReference>
<keyword evidence="2 4" id="KW-0808">Transferase</keyword>
<accession>A0A1C9WBW8</accession>
<evidence type="ECO:0000256" key="3">
    <source>
        <dbReference type="ARBA" id="ARBA00022691"/>
    </source>
</evidence>
<dbReference type="GO" id="GO:0003676">
    <property type="term" value="F:nucleic acid binding"/>
    <property type="evidence" value="ECO:0007669"/>
    <property type="project" value="InterPro"/>
</dbReference>
<dbReference type="Gene3D" id="1.10.8.10">
    <property type="entry name" value="DNA helicase RuvA subunit, C-terminal domain"/>
    <property type="match status" value="1"/>
</dbReference>
<evidence type="ECO:0000313" key="6">
    <source>
        <dbReference type="EMBL" id="AOS98617.1"/>
    </source>
</evidence>
<keyword evidence="1 4" id="KW-0489">Methyltransferase</keyword>
<dbReference type="InterPro" id="IPR004556">
    <property type="entry name" value="HemK-like"/>
</dbReference>
<dbReference type="RefSeq" id="WP_069948459.1">
    <property type="nucleotide sequence ID" value="NZ_CP014143.1"/>
</dbReference>
<dbReference type="CDD" id="cd02440">
    <property type="entry name" value="AdoMet_MTases"/>
    <property type="match status" value="1"/>
</dbReference>
<name>A0A1C9WBW8_9GAMM</name>
<reference evidence="7" key="1">
    <citation type="submission" date="2016-01" db="EMBL/GenBank/DDBJ databases">
        <title>Complete genome sequence of Microbulbifer sp. CCB-MM1, a halophile isolated from Matang Mangrove Forest, Perak.</title>
        <authorList>
            <person name="Moh T.H."/>
            <person name="Dinesh B."/>
            <person name="Lau N.-S."/>
            <person name="Go F."/>
            <person name="Alexander Chong S.-C."/>
        </authorList>
    </citation>
    <scope>NUCLEOTIDE SEQUENCE [LARGE SCALE GENOMIC DNA]</scope>
    <source>
        <strain evidence="7">CCB-MM1</strain>
    </source>
</reference>
<gene>
    <name evidence="4 6" type="primary">prmB</name>
    <name evidence="6" type="ORF">AUP74_03251</name>
</gene>
<organism evidence="6 7">
    <name type="scientific">Microbulbifer aggregans</name>
    <dbReference type="NCBI Taxonomy" id="1769779"/>
    <lineage>
        <taxon>Bacteria</taxon>
        <taxon>Pseudomonadati</taxon>
        <taxon>Pseudomonadota</taxon>
        <taxon>Gammaproteobacteria</taxon>
        <taxon>Cellvibrionales</taxon>
        <taxon>Microbulbiferaceae</taxon>
        <taxon>Microbulbifer</taxon>
    </lineage>
</organism>
<dbReference type="OrthoDB" id="9800643at2"/>